<dbReference type="EMBL" id="VSSQ01007618">
    <property type="protein sequence ID" value="MPM36471.1"/>
    <property type="molecule type" value="Genomic_DNA"/>
</dbReference>
<protein>
    <submittedName>
        <fullName evidence="1">Uncharacterized protein</fullName>
    </submittedName>
</protein>
<proteinExistence type="predicted"/>
<evidence type="ECO:0000313" key="1">
    <source>
        <dbReference type="EMBL" id="MPM36471.1"/>
    </source>
</evidence>
<sequence>MEPFPELKNNEVVVVRCDSNTGHVLDDKFVLAISDDQKVFTVFETLEVAKSYIAKEKSRTESIDFVIYRSENIPIGDY</sequence>
<name>A0A644Z903_9ZZZZ</name>
<gene>
    <name evidence="1" type="ORF">SDC9_83068</name>
</gene>
<dbReference type="AlphaFoldDB" id="A0A644Z903"/>
<comment type="caution">
    <text evidence="1">The sequence shown here is derived from an EMBL/GenBank/DDBJ whole genome shotgun (WGS) entry which is preliminary data.</text>
</comment>
<accession>A0A644Z903</accession>
<reference evidence="1" key="1">
    <citation type="submission" date="2019-08" db="EMBL/GenBank/DDBJ databases">
        <authorList>
            <person name="Kucharzyk K."/>
            <person name="Murdoch R.W."/>
            <person name="Higgins S."/>
            <person name="Loffler F."/>
        </authorList>
    </citation>
    <scope>NUCLEOTIDE SEQUENCE</scope>
</reference>
<organism evidence="1">
    <name type="scientific">bioreactor metagenome</name>
    <dbReference type="NCBI Taxonomy" id="1076179"/>
    <lineage>
        <taxon>unclassified sequences</taxon>
        <taxon>metagenomes</taxon>
        <taxon>ecological metagenomes</taxon>
    </lineage>
</organism>